<feature type="compositionally biased region" description="Polar residues" evidence="1">
    <location>
        <begin position="28"/>
        <end position="71"/>
    </location>
</feature>
<feature type="region of interest" description="Disordered" evidence="1">
    <location>
        <begin position="24"/>
        <end position="102"/>
    </location>
</feature>
<accession>A0A1H3WCU2</accession>
<organism evidence="2 3">
    <name type="scientific">Lonsdalea quercina</name>
    <dbReference type="NCBI Taxonomy" id="71657"/>
    <lineage>
        <taxon>Bacteria</taxon>
        <taxon>Pseudomonadati</taxon>
        <taxon>Pseudomonadota</taxon>
        <taxon>Gammaproteobacteria</taxon>
        <taxon>Enterobacterales</taxon>
        <taxon>Pectobacteriaceae</taxon>
        <taxon>Lonsdalea</taxon>
    </lineage>
</organism>
<evidence type="ECO:0000313" key="2">
    <source>
        <dbReference type="EMBL" id="SDZ84895.1"/>
    </source>
</evidence>
<proteinExistence type="predicted"/>
<gene>
    <name evidence="2" type="ORF">SAMN02982996_00435</name>
</gene>
<keyword evidence="3" id="KW-1185">Reference proteome</keyword>
<reference evidence="2 3" key="1">
    <citation type="submission" date="2016-10" db="EMBL/GenBank/DDBJ databases">
        <authorList>
            <person name="de Groot N.N."/>
        </authorList>
    </citation>
    <scope>NUCLEOTIDE SEQUENCE [LARGE SCALE GENOMIC DNA]</scope>
    <source>
        <strain evidence="2 3">ATCC 29281</strain>
    </source>
</reference>
<feature type="compositionally biased region" description="Basic and acidic residues" evidence="1">
    <location>
        <begin position="83"/>
        <end position="102"/>
    </location>
</feature>
<dbReference type="EMBL" id="FNQS01000001">
    <property type="protein sequence ID" value="SDZ84895.1"/>
    <property type="molecule type" value="Genomic_DNA"/>
</dbReference>
<dbReference type="RefSeq" id="WP_051625513.1">
    <property type="nucleotide sequence ID" value="NZ_FNQS01000001.1"/>
</dbReference>
<dbReference type="GeneID" id="97763375"/>
<sequence>MAISGIETHSQNIKPYYPLVTSIGAANKSGSSTADSESGFPLNSQTGASFGDVSTQTFTTGTVSASDSTQSTDERLEDLEAQLESREAQQAKDDKEEVQSDSLERSLQMINGIPMYGGTLVSMISYPDGSWVAYDAFSGEPVTTEERVKMGQESSSADSDMFSFYSKGIYKGLSAAEIYEKIQQMMGGGADEMTWGIVGSSKVASTNA</sequence>
<evidence type="ECO:0000313" key="3">
    <source>
        <dbReference type="Proteomes" id="UP000187280"/>
    </source>
</evidence>
<dbReference type="AlphaFoldDB" id="A0A1H3WCU2"/>
<evidence type="ECO:0000256" key="1">
    <source>
        <dbReference type="SAM" id="MobiDB-lite"/>
    </source>
</evidence>
<name>A0A1H3WCU2_9GAMM</name>
<dbReference type="Proteomes" id="UP000187280">
    <property type="component" value="Unassembled WGS sequence"/>
</dbReference>
<protein>
    <submittedName>
        <fullName evidence="2">Uncharacterized protein</fullName>
    </submittedName>
</protein>